<dbReference type="Gene3D" id="3.20.80.10">
    <property type="entry name" value="Regulatory factor, effector binding domain"/>
    <property type="match status" value="1"/>
</dbReference>
<proteinExistence type="predicted"/>
<protein>
    <submittedName>
        <fullName evidence="4">Heme-binding protein</fullName>
    </submittedName>
</protein>
<reference evidence="4 5" key="1">
    <citation type="submission" date="2019-02" db="EMBL/GenBank/DDBJ databases">
        <title>High diversity of culturable Acinetobacter species in natural soil and water ecosystems.</title>
        <authorList>
            <person name="Radolfova-Krizova L."/>
            <person name="Nemec A."/>
        </authorList>
    </citation>
    <scope>NUCLEOTIDE SEQUENCE [LARGE SCALE GENOMIC DNA]</scope>
    <source>
        <strain evidence="4 5">ANC 4281</strain>
    </source>
</reference>
<evidence type="ECO:0000313" key="6">
    <source>
        <dbReference type="Proteomes" id="UP000532147"/>
    </source>
</evidence>
<evidence type="ECO:0000313" key="7">
    <source>
        <dbReference type="Proteomes" id="UP000546536"/>
    </source>
</evidence>
<dbReference type="EMBL" id="SJOA01000024">
    <property type="protein sequence ID" value="TCB55999.1"/>
    <property type="molecule type" value="Genomic_DNA"/>
</dbReference>
<dbReference type="Proteomes" id="UP000546536">
    <property type="component" value="Unassembled WGS sequence"/>
</dbReference>
<accession>A0A7Y2RH58</accession>
<keyword evidence="7" id="KW-1185">Reference proteome</keyword>
<dbReference type="EMBL" id="JABERL010000052">
    <property type="protein sequence ID" value="NNH78733.1"/>
    <property type="molecule type" value="Genomic_DNA"/>
</dbReference>
<sequence length="184" mass="21285">MAIEEASYVVTMKENKFELREYAPHVVATTLVEGNMEQVSNKAFMKLFRYISGSNVSRRKVAMTAPVSQQPIGEKIQMTAPVEQQRAENKWIISFMMPKAYTLDMLPQPEDASITLRQFPAQRMAVVRYSGTWSEKNYLSHELKLIAWMHTKGLTPIGNAIWARYNPPFTPWFLRRNEIMIPIN</sequence>
<evidence type="ECO:0000313" key="1">
    <source>
        <dbReference type="EMBL" id="NNH39132.1"/>
    </source>
</evidence>
<dbReference type="EMBL" id="JABERG010000033">
    <property type="protein sequence ID" value="NNH89230.1"/>
    <property type="molecule type" value="Genomic_DNA"/>
</dbReference>
<dbReference type="InterPro" id="IPR006917">
    <property type="entry name" value="SOUL_heme-bd"/>
</dbReference>
<evidence type="ECO:0000313" key="3">
    <source>
        <dbReference type="EMBL" id="NNH89230.1"/>
    </source>
</evidence>
<comment type="caution">
    <text evidence="4">The sequence shown here is derived from an EMBL/GenBank/DDBJ whole genome shotgun (WGS) entry which is preliminary data.</text>
</comment>
<name>A0A241VAL9_9GAMM</name>
<evidence type="ECO:0000313" key="4">
    <source>
        <dbReference type="EMBL" id="TCB55999.1"/>
    </source>
</evidence>
<dbReference type="InterPro" id="IPR011256">
    <property type="entry name" value="Reg_factor_effector_dom_sf"/>
</dbReference>
<evidence type="ECO:0000313" key="5">
    <source>
        <dbReference type="Proteomes" id="UP000291380"/>
    </source>
</evidence>
<accession>A0A4R0EH34</accession>
<evidence type="ECO:0000313" key="2">
    <source>
        <dbReference type="EMBL" id="NNH78733.1"/>
    </source>
</evidence>
<dbReference type="Proteomes" id="UP000569202">
    <property type="component" value="Unassembled WGS sequence"/>
</dbReference>
<reference evidence="6 7" key="2">
    <citation type="submission" date="2020-04" db="EMBL/GenBank/DDBJ databases">
        <title>Acinetobacter Taxon 24.</title>
        <authorList>
            <person name="Nemec A."/>
            <person name="Radolfova-Krizova L."/>
            <person name="Higgins P.G."/>
            <person name="Spanelova P."/>
        </authorList>
    </citation>
    <scope>NUCLEOTIDE SEQUENCE [LARGE SCALE GENOMIC DNA]</scope>
    <source>
        <strain evidence="3 7">ANC 4279</strain>
        <strain evidence="1 6">ANC 4280</strain>
        <strain evidence="2 8">ANC 5380</strain>
    </source>
</reference>
<dbReference type="PANTHER" id="PTHR11220">
    <property type="entry name" value="HEME-BINDING PROTEIN-RELATED"/>
    <property type="match status" value="1"/>
</dbReference>
<accession>A0A241VAL9</accession>
<accession>A0A7Y2S240</accession>
<dbReference type="Pfam" id="PF04832">
    <property type="entry name" value="SOUL"/>
    <property type="match status" value="1"/>
</dbReference>
<dbReference type="EMBL" id="JABERH010000026">
    <property type="protein sequence ID" value="NNH39132.1"/>
    <property type="molecule type" value="Genomic_DNA"/>
</dbReference>
<dbReference type="Proteomes" id="UP000532147">
    <property type="component" value="Unassembled WGS sequence"/>
</dbReference>
<dbReference type="Proteomes" id="UP000291380">
    <property type="component" value="Unassembled WGS sequence"/>
</dbReference>
<dbReference type="OrthoDB" id="2156220at2"/>
<gene>
    <name evidence="4" type="ORF">E0H85_14560</name>
    <name evidence="1" type="ORF">HLH11_10870</name>
    <name evidence="3" type="ORF">HLH13_16385</name>
    <name evidence="2" type="ORF">HLH17_13960</name>
</gene>
<dbReference type="PANTHER" id="PTHR11220:SF1">
    <property type="entry name" value="HEME-BINDING PROTEIN 2"/>
    <property type="match status" value="1"/>
</dbReference>
<dbReference type="SUPFAM" id="SSF55136">
    <property type="entry name" value="Probable bacterial effector-binding domain"/>
    <property type="match status" value="1"/>
</dbReference>
<dbReference type="AlphaFoldDB" id="A0A241VAL9"/>
<evidence type="ECO:0000313" key="8">
    <source>
        <dbReference type="Proteomes" id="UP000569202"/>
    </source>
</evidence>
<organism evidence="4 5">
    <name type="scientific">Acinetobacter terrae</name>
    <dbReference type="NCBI Taxonomy" id="2731247"/>
    <lineage>
        <taxon>Bacteria</taxon>
        <taxon>Pseudomonadati</taxon>
        <taxon>Pseudomonadota</taxon>
        <taxon>Gammaproteobacteria</taxon>
        <taxon>Moraxellales</taxon>
        <taxon>Moraxellaceae</taxon>
        <taxon>Acinetobacter</taxon>
        <taxon>Acinetobacter Taxon 24</taxon>
    </lineage>
</organism>